<dbReference type="SUPFAM" id="SSF89447">
    <property type="entry name" value="AbrB/MazE/MraZ-like"/>
    <property type="match status" value="1"/>
</dbReference>
<dbReference type="PANTHER" id="PTHR34860">
    <property type="entry name" value="REPRESSOR-LIKE PROTEIN SSO7C3"/>
    <property type="match status" value="1"/>
</dbReference>
<dbReference type="Gene3D" id="2.10.260.10">
    <property type="match status" value="1"/>
</dbReference>
<evidence type="ECO:0000313" key="4">
    <source>
        <dbReference type="Proteomes" id="UP000057043"/>
    </source>
</evidence>
<protein>
    <submittedName>
        <fullName evidence="2">Uncharacterized protein</fullName>
    </submittedName>
</protein>
<dbReference type="Proteomes" id="UP000057043">
    <property type="component" value="Unassembled WGS sequence"/>
</dbReference>
<gene>
    <name evidence="1" type="ORF">XD72_1587</name>
    <name evidence="2" type="ORF">XE07_0198</name>
</gene>
<reference evidence="2" key="1">
    <citation type="journal article" date="2015" name="MBio">
        <title>Genome-resolved metagenomic analysis reveals roles for candidate phyla and other microbial community members in biogeochemical transformations in oil reservoirs.</title>
        <authorList>
            <person name="Hu P."/>
            <person name="Tom L."/>
            <person name="Singh A."/>
            <person name="Thomas B.C."/>
            <person name="Baker B.J."/>
            <person name="Piceno Y.M."/>
            <person name="Andersen G.L."/>
            <person name="Banfield J.F."/>
        </authorList>
    </citation>
    <scope>NUCLEOTIDE SEQUENCE [LARGE SCALE GENOMIC DNA]</scope>
    <source>
        <strain evidence="2">56_747</strain>
    </source>
</reference>
<name>A0A101IM64_9EURY</name>
<proteinExistence type="predicted"/>
<reference evidence="3 4" key="2">
    <citation type="journal article" date="2015" name="MBio">
        <title>Genome-Resolved Metagenomic Analysis Reveals Roles for Candidate Phyla and Other Microbial Community Members in Biogeochemical Transformations in Oil Reservoirs.</title>
        <authorList>
            <person name="Hu P."/>
            <person name="Tom L."/>
            <person name="Singh A."/>
            <person name="Thomas B.C."/>
            <person name="Baker B.J."/>
            <person name="Piceno Y.M."/>
            <person name="Andersen G.L."/>
            <person name="Banfield J.F."/>
        </authorList>
    </citation>
    <scope>NUCLEOTIDE SEQUENCE [LARGE SCALE GENOMIC DNA]</scope>
    <source>
        <strain evidence="1">57_489</strain>
    </source>
</reference>
<comment type="caution">
    <text evidence="2">The sequence shown here is derived from an EMBL/GenBank/DDBJ whole genome shotgun (WGS) entry which is preliminary data.</text>
</comment>
<sequence length="205" mass="22857">MSEAEKFKFEAEVDGECRIRIPTDLQKASGALADSIVTIKMRPIMDQENRSIEIQPKMPENFEFTDQVDGEGFVRIPEMIVKSSGISPGFTVSASVEHVLMEEKKEPAYKYEFLDKVDAEGRITIPGVIRSSAGIDSGDVVSIRLRHVLDSENRPVERIEELVDKFDFSSRVDEEGRITIPGEIRESVPIALGSVVTVKMEKVLG</sequence>
<accession>A0A101IM64</accession>
<dbReference type="EMBL" id="LGFT01000037">
    <property type="protein sequence ID" value="KUK44008.1"/>
    <property type="molecule type" value="Genomic_DNA"/>
</dbReference>
<dbReference type="EMBL" id="LGHB01000001">
    <property type="protein sequence ID" value="KUK97784.1"/>
    <property type="molecule type" value="Genomic_DNA"/>
</dbReference>
<evidence type="ECO:0000313" key="1">
    <source>
        <dbReference type="EMBL" id="KUK44008.1"/>
    </source>
</evidence>
<evidence type="ECO:0000313" key="2">
    <source>
        <dbReference type="EMBL" id="KUK97784.1"/>
    </source>
</evidence>
<dbReference type="InterPro" id="IPR037914">
    <property type="entry name" value="SpoVT-AbrB_sf"/>
</dbReference>
<evidence type="ECO:0000313" key="3">
    <source>
        <dbReference type="Proteomes" id="UP000053961"/>
    </source>
</evidence>
<dbReference type="InterPro" id="IPR052975">
    <property type="entry name" value="Repressor-like_regulatory"/>
</dbReference>
<dbReference type="Gene3D" id="2.40.40.20">
    <property type="match status" value="1"/>
</dbReference>
<dbReference type="AlphaFoldDB" id="A0A101IM64"/>
<dbReference type="PANTHER" id="PTHR34860:SF6">
    <property type="entry name" value="REPRESSOR-LIKE PROTEIN SSO7C3"/>
    <property type="match status" value="1"/>
</dbReference>
<dbReference type="Proteomes" id="UP000053961">
    <property type="component" value="Unassembled WGS sequence"/>
</dbReference>
<organism evidence="2 3">
    <name type="scientific">Methanothrix harundinacea</name>
    <dbReference type="NCBI Taxonomy" id="301375"/>
    <lineage>
        <taxon>Archaea</taxon>
        <taxon>Methanobacteriati</taxon>
        <taxon>Methanobacteriota</taxon>
        <taxon>Stenosarchaea group</taxon>
        <taxon>Methanomicrobia</taxon>
        <taxon>Methanotrichales</taxon>
        <taxon>Methanotrichaceae</taxon>
        <taxon>Methanothrix</taxon>
    </lineage>
</organism>
<dbReference type="PATRIC" id="fig|301375.6.peg.1215"/>